<dbReference type="PANTHER" id="PTHR31808:SF9">
    <property type="entry name" value="F21O3.2 PROTEIN"/>
    <property type="match status" value="1"/>
</dbReference>
<evidence type="ECO:0000313" key="2">
    <source>
        <dbReference type="Proteomes" id="UP000030748"/>
    </source>
</evidence>
<gene>
    <name evidence="1" type="ORF">MIMGU_mgv1a022366mg</name>
</gene>
<protein>
    <submittedName>
        <fullName evidence="1">Uncharacterized protein</fullName>
    </submittedName>
</protein>
<sequence length="74" mass="8234">MLLGFDLDCSNVNSLYIHSCALFGDEVTGLLETDDVITTSFAGLKRFLLEAVDFGSFLWESENSVSDVYMLDEN</sequence>
<dbReference type="AlphaFoldDB" id="A0A022RGQ7"/>
<keyword evidence="2" id="KW-1185">Reference proteome</keyword>
<dbReference type="PhylomeDB" id="A0A022RGQ7"/>
<dbReference type="InterPro" id="IPR038925">
    <property type="entry name" value="At3g17800-like"/>
</dbReference>
<evidence type="ECO:0000313" key="1">
    <source>
        <dbReference type="EMBL" id="EYU39189.1"/>
    </source>
</evidence>
<dbReference type="PANTHER" id="PTHR31808">
    <property type="entry name" value="EXPRESSED PROTEIN"/>
    <property type="match status" value="1"/>
</dbReference>
<dbReference type="Proteomes" id="UP000030748">
    <property type="component" value="Unassembled WGS sequence"/>
</dbReference>
<dbReference type="EMBL" id="KI630454">
    <property type="protein sequence ID" value="EYU39189.1"/>
    <property type="molecule type" value="Genomic_DNA"/>
</dbReference>
<accession>A0A022RGQ7</accession>
<dbReference type="STRING" id="4155.A0A022RGQ7"/>
<name>A0A022RGQ7_ERYGU</name>
<reference evidence="1 2" key="1">
    <citation type="journal article" date="2013" name="Proc. Natl. Acad. Sci. U.S.A.">
        <title>Fine-scale variation in meiotic recombination in Mimulus inferred from population shotgun sequencing.</title>
        <authorList>
            <person name="Hellsten U."/>
            <person name="Wright K.M."/>
            <person name="Jenkins J."/>
            <person name="Shu S."/>
            <person name="Yuan Y."/>
            <person name="Wessler S.R."/>
            <person name="Schmutz J."/>
            <person name="Willis J.H."/>
            <person name="Rokhsar D.S."/>
        </authorList>
    </citation>
    <scope>NUCLEOTIDE SEQUENCE [LARGE SCALE GENOMIC DNA]</scope>
    <source>
        <strain evidence="2">cv. DUN x IM62</strain>
    </source>
</reference>
<organism evidence="1 2">
    <name type="scientific">Erythranthe guttata</name>
    <name type="common">Yellow monkey flower</name>
    <name type="synonym">Mimulus guttatus</name>
    <dbReference type="NCBI Taxonomy" id="4155"/>
    <lineage>
        <taxon>Eukaryota</taxon>
        <taxon>Viridiplantae</taxon>
        <taxon>Streptophyta</taxon>
        <taxon>Embryophyta</taxon>
        <taxon>Tracheophyta</taxon>
        <taxon>Spermatophyta</taxon>
        <taxon>Magnoliopsida</taxon>
        <taxon>eudicotyledons</taxon>
        <taxon>Gunneridae</taxon>
        <taxon>Pentapetalae</taxon>
        <taxon>asterids</taxon>
        <taxon>lamiids</taxon>
        <taxon>Lamiales</taxon>
        <taxon>Phrymaceae</taxon>
        <taxon>Erythranthe</taxon>
    </lineage>
</organism>
<proteinExistence type="predicted"/>